<evidence type="ECO:0000313" key="5">
    <source>
        <dbReference type="Proteomes" id="UP000696310"/>
    </source>
</evidence>
<feature type="chain" id="PRO_5043879310" evidence="2">
    <location>
        <begin position="20"/>
        <end position="92"/>
    </location>
</feature>
<dbReference type="SUPFAM" id="SSF159871">
    <property type="entry name" value="YdgH-like"/>
    <property type="match status" value="1"/>
</dbReference>
<gene>
    <name evidence="4" type="ORF">IM880_09585</name>
</gene>
<reference evidence="4" key="1">
    <citation type="journal article" date="2021" name="bioRxiv">
        <title>Identification of Pectobacterium species isolated from the soft rot of tetecho (Neobuxbaumia tetetzo), a columnar cactus, and associated metagenomics.</title>
        <authorList>
            <person name="Vargas-Peralta D."/>
            <person name="Narvaez-Barragan D.A."/>
            <person name="de Sandozequi A."/>
            <person name="Romero-Gutierrez M.F."/>
            <person name="Segovia L."/>
            <person name="Martinez-Anaya C."/>
            <person name="Alcaraz L.D."/>
            <person name="de la Torre Almaraz R."/>
        </authorList>
    </citation>
    <scope>NUCLEOTIDE SEQUENCE</scope>
    <source>
        <strain evidence="4">A3</strain>
    </source>
</reference>
<accession>A0AAW4NZJ8</accession>
<dbReference type="AlphaFoldDB" id="A0AAW4NZJ8"/>
<evidence type="ECO:0000313" key="4">
    <source>
        <dbReference type="EMBL" id="MBW5892462.1"/>
    </source>
</evidence>
<feature type="domain" description="YdgH/BhsA/McbA-like" evidence="3">
    <location>
        <begin position="33"/>
        <end position="92"/>
    </location>
</feature>
<dbReference type="EMBL" id="JAESHX010000045">
    <property type="protein sequence ID" value="MBW5892462.1"/>
    <property type="molecule type" value="Genomic_DNA"/>
</dbReference>
<dbReference type="InterPro" id="IPR010854">
    <property type="entry name" value="YdgH/BhsA/McbA-like_dom"/>
</dbReference>
<evidence type="ECO:0000256" key="1">
    <source>
        <dbReference type="ARBA" id="ARBA00022729"/>
    </source>
</evidence>
<dbReference type="Proteomes" id="UP000696310">
    <property type="component" value="Unassembled WGS sequence"/>
</dbReference>
<dbReference type="InterPro" id="IPR025543">
    <property type="entry name" value="Dodecin-like"/>
</dbReference>
<dbReference type="InterPro" id="IPR036275">
    <property type="entry name" value="YdgH-like_sf"/>
</dbReference>
<keyword evidence="1 2" id="KW-0732">Signal</keyword>
<feature type="signal peptide" evidence="2">
    <location>
        <begin position="1"/>
        <end position="19"/>
    </location>
</feature>
<proteinExistence type="predicted"/>
<dbReference type="GeneID" id="61409914"/>
<sequence length="92" mass="9936">MLRSLALVGLTFVSSMSFAAELVTHEEVAKLNLVKIETISVGSRVGEDIKSPSDVRNNVFSEKADAKGGSYYEVVSVREQGQTLVATAIVYK</sequence>
<dbReference type="KEGG" id="ppoa:BJK05_14755"/>
<dbReference type="Pfam" id="PF07338">
    <property type="entry name" value="YdgH_BhsA-like"/>
    <property type="match status" value="1"/>
</dbReference>
<dbReference type="Gene3D" id="3.30.1660.10">
    <property type="entry name" value="Flavin-binding protein dodecin"/>
    <property type="match status" value="1"/>
</dbReference>
<reference evidence="4" key="2">
    <citation type="submission" date="2021-01" db="EMBL/GenBank/DDBJ databases">
        <authorList>
            <person name="Vargas Peralta D."/>
        </authorList>
    </citation>
    <scope>NUCLEOTIDE SEQUENCE</scope>
    <source>
        <strain evidence="4">A3</strain>
    </source>
</reference>
<comment type="caution">
    <text evidence="4">The sequence shown here is derived from an EMBL/GenBank/DDBJ whole genome shotgun (WGS) entry which is preliminary data.</text>
</comment>
<name>A0AAW4NZJ8_9GAMM</name>
<organism evidence="4 5">
    <name type="scientific">Pectobacterium polaris</name>
    <dbReference type="NCBI Taxonomy" id="2042057"/>
    <lineage>
        <taxon>Bacteria</taxon>
        <taxon>Pseudomonadati</taxon>
        <taxon>Pseudomonadota</taxon>
        <taxon>Gammaproteobacteria</taxon>
        <taxon>Enterobacterales</taxon>
        <taxon>Pectobacteriaceae</taxon>
        <taxon>Pectobacterium</taxon>
    </lineage>
</organism>
<protein>
    <submittedName>
        <fullName evidence="4">DUF1471 domain-containing protein</fullName>
    </submittedName>
</protein>
<evidence type="ECO:0000259" key="3">
    <source>
        <dbReference type="Pfam" id="PF07338"/>
    </source>
</evidence>
<dbReference type="RefSeq" id="WP_095700839.1">
    <property type="nucleotide sequence ID" value="NZ_CABHLY010000011.1"/>
</dbReference>
<evidence type="ECO:0000256" key="2">
    <source>
        <dbReference type="SAM" id="SignalP"/>
    </source>
</evidence>